<evidence type="ECO:0000313" key="4">
    <source>
        <dbReference type="Proteomes" id="UP000294802"/>
    </source>
</evidence>
<evidence type="ECO:0000256" key="1">
    <source>
        <dbReference type="SAM" id="Coils"/>
    </source>
</evidence>
<organism evidence="3 4">
    <name type="scientific">Macrococcus lamae</name>
    <dbReference type="NCBI Taxonomy" id="198484"/>
    <lineage>
        <taxon>Bacteria</taxon>
        <taxon>Bacillati</taxon>
        <taxon>Bacillota</taxon>
        <taxon>Bacilli</taxon>
        <taxon>Bacillales</taxon>
        <taxon>Staphylococcaceae</taxon>
        <taxon>Macrococcus</taxon>
    </lineage>
</organism>
<evidence type="ECO:0000256" key="2">
    <source>
        <dbReference type="SAM" id="Phobius"/>
    </source>
</evidence>
<feature type="coiled-coil region" evidence="1">
    <location>
        <begin position="168"/>
        <end position="195"/>
    </location>
</feature>
<keyword evidence="2" id="KW-0812">Transmembrane</keyword>
<feature type="transmembrane region" description="Helical" evidence="2">
    <location>
        <begin position="294"/>
        <end position="314"/>
    </location>
</feature>
<keyword evidence="4" id="KW-1185">Reference proteome</keyword>
<evidence type="ECO:0000313" key="3">
    <source>
        <dbReference type="EMBL" id="TDM10460.1"/>
    </source>
</evidence>
<dbReference type="OrthoDB" id="2418206at2"/>
<reference evidence="3 4" key="1">
    <citation type="submission" date="2019-01" db="EMBL/GenBank/DDBJ databases">
        <title>Draft genome sequences of the type strains of six Macrococcus species.</title>
        <authorList>
            <person name="Mazhar S."/>
            <person name="Altermann E."/>
            <person name="Hill C."/>
            <person name="Mcauliffe O."/>
        </authorList>
    </citation>
    <scope>NUCLEOTIDE SEQUENCE [LARGE SCALE GENOMIC DNA]</scope>
    <source>
        <strain evidence="3 4">CCM4815</strain>
    </source>
</reference>
<keyword evidence="2" id="KW-0472">Membrane</keyword>
<feature type="transmembrane region" description="Helical" evidence="2">
    <location>
        <begin position="335"/>
        <end position="357"/>
    </location>
</feature>
<gene>
    <name evidence="3" type="ORF">ERX29_07255</name>
</gene>
<dbReference type="Proteomes" id="UP000294802">
    <property type="component" value="Unassembled WGS sequence"/>
</dbReference>
<comment type="caution">
    <text evidence="3">The sequence shown here is derived from an EMBL/GenBank/DDBJ whole genome shotgun (WGS) entry which is preliminary data.</text>
</comment>
<dbReference type="RefSeq" id="WP_133444041.1">
    <property type="nucleotide sequence ID" value="NZ_SCWB01000011.1"/>
</dbReference>
<dbReference type="EMBL" id="SCWB01000011">
    <property type="protein sequence ID" value="TDM10460.1"/>
    <property type="molecule type" value="Genomic_DNA"/>
</dbReference>
<name>A0A4R6BTQ8_9STAP</name>
<protein>
    <submittedName>
        <fullName evidence="3">Uncharacterized protein</fullName>
    </submittedName>
</protein>
<keyword evidence="2" id="KW-1133">Transmembrane helix</keyword>
<proteinExistence type="predicted"/>
<accession>A0A4R6BTQ8</accession>
<sequence>MDNKYTLKDIKKEWNIDVDTNITNISQVIRDSYESYVKDPAEYNGSDINFEELQRSCEGLQPQLIPYSILTEIIFRNDMSENNLKIKEIRETTYAEILQSNYEKFLNDKYSLNSDSKNIDPFQNNNFIEKELVEQDKEKIIIVYKMIEHIKLAISQKEGLYEKQSIAISRLNSDIDENQKKVKKFEDSIKKLSDIEKSIESVYPQFVAILGIFTSIIFAVFGGFNQISAVGKNLQDTEITKLLIFLPMVMLGIIFLVFISFNAISKLTNLPLSSCKCEDKKNCDCQFHEKHPSIFYSGILFFYIMCIGALLRIYSIKDPKITLSSMFNEINGDDAIPTILLSVLIILAIIMLTRYLLNGRVEKPKDTIATKDIVIVARKDLYTFTIINISISILFFLIVLMIIRR</sequence>
<dbReference type="AlphaFoldDB" id="A0A4R6BTQ8"/>
<feature type="transmembrane region" description="Helical" evidence="2">
    <location>
        <begin position="381"/>
        <end position="403"/>
    </location>
</feature>
<feature type="transmembrane region" description="Helical" evidence="2">
    <location>
        <begin position="242"/>
        <end position="264"/>
    </location>
</feature>
<keyword evidence="1" id="KW-0175">Coiled coil</keyword>
<feature type="transmembrane region" description="Helical" evidence="2">
    <location>
        <begin position="202"/>
        <end position="221"/>
    </location>
</feature>